<keyword evidence="1 2" id="KW-0129">CBS domain</keyword>
<gene>
    <name evidence="4" type="ORF">GCM10007108_10670</name>
</gene>
<dbReference type="SMART" id="SM00116">
    <property type="entry name" value="CBS"/>
    <property type="match status" value="2"/>
</dbReference>
<evidence type="ECO:0000256" key="2">
    <source>
        <dbReference type="PROSITE-ProRule" id="PRU00703"/>
    </source>
</evidence>
<dbReference type="InterPro" id="IPR046342">
    <property type="entry name" value="CBS_dom_sf"/>
</dbReference>
<proteinExistence type="predicted"/>
<dbReference type="AlphaFoldDB" id="A0AA37BRI3"/>
<feature type="domain" description="CBS" evidence="3">
    <location>
        <begin position="74"/>
        <end position="132"/>
    </location>
</feature>
<keyword evidence="5" id="KW-1185">Reference proteome</keyword>
<sequence length="140" mass="15659">MVLYARDIMKKYTTMLPGDITALEAAKIMANDHVGFAIVHQNGELKGIVTEWDYVSKVVAKELDPSKVKLSEIMTQGVISATPDTPTDKITQIMSANNIRRLPIVENGKLVGVITSRDILRIFRDYMDNLSEIISRFGTF</sequence>
<evidence type="ECO:0000256" key="1">
    <source>
        <dbReference type="ARBA" id="ARBA00023122"/>
    </source>
</evidence>
<dbReference type="InterPro" id="IPR051257">
    <property type="entry name" value="Diverse_CBS-Domain"/>
</dbReference>
<dbReference type="PROSITE" id="PS51371">
    <property type="entry name" value="CBS"/>
    <property type="match status" value="2"/>
</dbReference>
<dbReference type="PANTHER" id="PTHR43080:SF2">
    <property type="entry name" value="CBS DOMAIN-CONTAINING PROTEIN"/>
    <property type="match status" value="1"/>
</dbReference>
<name>A0AA37BRI3_9ARCH</name>
<dbReference type="SUPFAM" id="SSF54631">
    <property type="entry name" value="CBS-domain pair"/>
    <property type="match status" value="1"/>
</dbReference>
<feature type="domain" description="CBS" evidence="3">
    <location>
        <begin position="8"/>
        <end position="66"/>
    </location>
</feature>
<protein>
    <recommendedName>
        <fullName evidence="3">CBS domain-containing protein</fullName>
    </recommendedName>
</protein>
<evidence type="ECO:0000259" key="3">
    <source>
        <dbReference type="PROSITE" id="PS51371"/>
    </source>
</evidence>
<dbReference type="Gene3D" id="3.10.580.10">
    <property type="entry name" value="CBS-domain"/>
    <property type="match status" value="1"/>
</dbReference>
<comment type="caution">
    <text evidence="4">The sequence shown here is derived from an EMBL/GenBank/DDBJ whole genome shotgun (WGS) entry which is preliminary data.</text>
</comment>
<dbReference type="Pfam" id="PF00571">
    <property type="entry name" value="CBS"/>
    <property type="match status" value="2"/>
</dbReference>
<reference evidence="4" key="1">
    <citation type="journal article" date="2014" name="Int. J. Syst. Evol. Microbiol.">
        <title>Complete genome sequence of Corynebacterium casei LMG S-19264T (=DSM 44701T), isolated from a smear-ripened cheese.</title>
        <authorList>
            <consortium name="US DOE Joint Genome Institute (JGI-PGF)"/>
            <person name="Walter F."/>
            <person name="Albersmeier A."/>
            <person name="Kalinowski J."/>
            <person name="Ruckert C."/>
        </authorList>
    </citation>
    <scope>NUCLEOTIDE SEQUENCE</scope>
    <source>
        <strain evidence="4">JCM 13583</strain>
    </source>
</reference>
<dbReference type="EMBL" id="BMNY01000001">
    <property type="protein sequence ID" value="GGM74588.1"/>
    <property type="molecule type" value="Genomic_DNA"/>
</dbReference>
<evidence type="ECO:0000313" key="4">
    <source>
        <dbReference type="EMBL" id="GGM74588.1"/>
    </source>
</evidence>
<accession>A0AA37BRI3</accession>
<dbReference type="Proteomes" id="UP000632195">
    <property type="component" value="Unassembled WGS sequence"/>
</dbReference>
<reference evidence="4" key="2">
    <citation type="submission" date="2022-09" db="EMBL/GenBank/DDBJ databases">
        <authorList>
            <person name="Sun Q."/>
            <person name="Ohkuma M."/>
        </authorList>
    </citation>
    <scope>NUCLEOTIDE SEQUENCE</scope>
    <source>
        <strain evidence="4">JCM 13583</strain>
    </source>
</reference>
<organism evidence="4 5">
    <name type="scientific">Thermogymnomonas acidicola</name>
    <dbReference type="NCBI Taxonomy" id="399579"/>
    <lineage>
        <taxon>Archaea</taxon>
        <taxon>Methanobacteriati</taxon>
        <taxon>Thermoplasmatota</taxon>
        <taxon>Thermoplasmata</taxon>
        <taxon>Thermoplasmatales</taxon>
        <taxon>Thermogymnomonas</taxon>
    </lineage>
</organism>
<dbReference type="PANTHER" id="PTHR43080">
    <property type="entry name" value="CBS DOMAIN-CONTAINING PROTEIN CBSX3, MITOCHONDRIAL"/>
    <property type="match status" value="1"/>
</dbReference>
<dbReference type="InterPro" id="IPR000644">
    <property type="entry name" value="CBS_dom"/>
</dbReference>
<evidence type="ECO:0000313" key="5">
    <source>
        <dbReference type="Proteomes" id="UP000632195"/>
    </source>
</evidence>